<evidence type="ECO:0000256" key="1">
    <source>
        <dbReference type="SAM" id="SignalP"/>
    </source>
</evidence>
<feature type="domain" description="Beta-lactamase class A catalytic" evidence="2">
    <location>
        <begin position="201"/>
        <end position="332"/>
    </location>
</feature>
<dbReference type="EMBL" id="JALBUS010000008">
    <property type="protein sequence ID" value="MDX8417521.1"/>
    <property type="molecule type" value="Genomic_DNA"/>
</dbReference>
<dbReference type="InterPro" id="IPR012338">
    <property type="entry name" value="Beta-lactam/transpept-like"/>
</dbReference>
<dbReference type="InterPro" id="IPR045155">
    <property type="entry name" value="Beta-lactam_cat"/>
</dbReference>
<comment type="caution">
    <text evidence="3">The sequence shown here is derived from an EMBL/GenBank/DDBJ whole genome shotgun (WGS) entry which is preliminary data.</text>
</comment>
<accession>A0ABU4WNB9</accession>
<dbReference type="PANTHER" id="PTHR35333">
    <property type="entry name" value="BETA-LACTAMASE"/>
    <property type="match status" value="1"/>
</dbReference>
<dbReference type="SUPFAM" id="SSF56601">
    <property type="entry name" value="beta-lactamase/transpeptidase-like"/>
    <property type="match status" value="1"/>
</dbReference>
<evidence type="ECO:0000259" key="2">
    <source>
        <dbReference type="Pfam" id="PF13354"/>
    </source>
</evidence>
<keyword evidence="1" id="KW-0732">Signal</keyword>
<dbReference type="PANTHER" id="PTHR35333:SF3">
    <property type="entry name" value="BETA-LACTAMASE-TYPE TRANSPEPTIDASE FOLD CONTAINING PROTEIN"/>
    <property type="match status" value="1"/>
</dbReference>
<reference evidence="3 4" key="1">
    <citation type="submission" date="2022-03" db="EMBL/GenBank/DDBJ databases">
        <title>Novel taxa within the pig intestine.</title>
        <authorList>
            <person name="Wylensek D."/>
            <person name="Bishof K."/>
            <person name="Afrizal A."/>
            <person name="Clavel T."/>
        </authorList>
    </citation>
    <scope>NUCLEOTIDE SEQUENCE [LARGE SCALE GENOMIC DNA]</scope>
    <source>
        <strain evidence="3 4">Cla-KB-P134</strain>
    </source>
</reference>
<evidence type="ECO:0000313" key="4">
    <source>
        <dbReference type="Proteomes" id="UP001285244"/>
    </source>
</evidence>
<dbReference type="Pfam" id="PF13354">
    <property type="entry name" value="Beta-lactamase2"/>
    <property type="match status" value="1"/>
</dbReference>
<name>A0ABU4WNB9_9FIRM</name>
<proteinExistence type="predicted"/>
<keyword evidence="4" id="KW-1185">Reference proteome</keyword>
<keyword evidence="3" id="KW-0378">Hydrolase</keyword>
<gene>
    <name evidence="3" type="ORF">MOZ64_06655</name>
</gene>
<dbReference type="Gene3D" id="3.40.710.10">
    <property type="entry name" value="DD-peptidase/beta-lactamase superfamily"/>
    <property type="match status" value="1"/>
</dbReference>
<protein>
    <submittedName>
        <fullName evidence="3">Class A beta-lactamase-related serine hydrolase</fullName>
    </submittedName>
</protein>
<dbReference type="Proteomes" id="UP001285244">
    <property type="component" value="Unassembled WGS sequence"/>
</dbReference>
<sequence length="359" mass="40628">MKKLCISIVLCFSLCLSTPIQAYTNKIQTIGQKSEKAEQVVLKNGTGKKIKSLRIQKASNAKTSENYLKQSWKAKEKVKLSYVVDEKDQYNLKVGIGRTIYEIEDFAFRDTKLCLNDHTLYAVPNTMQELKNQINDYLDQHTNNGEDWSVYVQMVDDKKTYVNIHSHSQQAASVIKLFVMGAVYENYEKISATYGKDVVDQNLTEMITISSNDAWTNLVNMLGDGDYAQGDQIVTDWAHSHGYTDTSTTSNTGQNYTSTKDGTRIIYDMYHQKLPYSNEMLALLKQQTRTTKIPAGVPDGIQTGNKTGELGDTENDVAIIYGKDHTYILSIMATNLRSTENAQQMIRDISTMVYQFLNE</sequence>
<organism evidence="3 4">
    <name type="scientific">Absicoccus intestinalis</name>
    <dbReference type="NCBI Taxonomy" id="2926319"/>
    <lineage>
        <taxon>Bacteria</taxon>
        <taxon>Bacillati</taxon>
        <taxon>Bacillota</taxon>
        <taxon>Erysipelotrichia</taxon>
        <taxon>Erysipelotrichales</taxon>
        <taxon>Erysipelotrichaceae</taxon>
        <taxon>Absicoccus</taxon>
    </lineage>
</organism>
<evidence type="ECO:0000313" key="3">
    <source>
        <dbReference type="EMBL" id="MDX8417521.1"/>
    </source>
</evidence>
<dbReference type="GO" id="GO:0016787">
    <property type="term" value="F:hydrolase activity"/>
    <property type="evidence" value="ECO:0007669"/>
    <property type="project" value="UniProtKB-KW"/>
</dbReference>
<feature type="chain" id="PRO_5046433316" evidence="1">
    <location>
        <begin position="23"/>
        <end position="359"/>
    </location>
</feature>
<feature type="signal peptide" evidence="1">
    <location>
        <begin position="1"/>
        <end position="22"/>
    </location>
</feature>
<dbReference type="InterPro" id="IPR000871">
    <property type="entry name" value="Beta-lactam_class-A"/>
</dbReference>
<dbReference type="RefSeq" id="WP_320325808.1">
    <property type="nucleotide sequence ID" value="NZ_JALBUS010000008.1"/>
</dbReference>